<protein>
    <submittedName>
        <fullName evidence="2">Uncharacterized protein</fullName>
    </submittedName>
</protein>
<feature type="region of interest" description="Disordered" evidence="1">
    <location>
        <begin position="23"/>
        <end position="49"/>
    </location>
</feature>
<organism evidence="2 3">
    <name type="scientific">Streptomyces griseosporeus</name>
    <dbReference type="NCBI Taxonomy" id="1910"/>
    <lineage>
        <taxon>Bacteria</taxon>
        <taxon>Bacillati</taxon>
        <taxon>Actinomycetota</taxon>
        <taxon>Actinomycetes</taxon>
        <taxon>Kitasatosporales</taxon>
        <taxon>Streptomycetaceae</taxon>
        <taxon>Streptomyces</taxon>
    </lineage>
</organism>
<dbReference type="RefSeq" id="WP_162655476.1">
    <property type="nucleotide sequence ID" value="NZ_JBFAUJ010000009.1"/>
</dbReference>
<keyword evidence="3" id="KW-1185">Reference proteome</keyword>
<dbReference type="EMBL" id="JBFAUJ010000009">
    <property type="protein sequence ID" value="MEV8462433.1"/>
    <property type="molecule type" value="Genomic_DNA"/>
</dbReference>
<evidence type="ECO:0000313" key="2">
    <source>
        <dbReference type="EMBL" id="MEV8462433.1"/>
    </source>
</evidence>
<comment type="caution">
    <text evidence="2">The sequence shown here is derived from an EMBL/GenBank/DDBJ whole genome shotgun (WGS) entry which is preliminary data.</text>
</comment>
<evidence type="ECO:0000256" key="1">
    <source>
        <dbReference type="SAM" id="MobiDB-lite"/>
    </source>
</evidence>
<accession>A0ABV3KWG0</accession>
<name>A0ABV3KWG0_STRGS</name>
<sequence length="49" mass="5278">MDPIPAEPRRDDTAADAITLEQMGVIPEQPVADPEPPPPPVYEQLDSPA</sequence>
<reference evidence="2 3" key="1">
    <citation type="submission" date="2024-06" db="EMBL/GenBank/DDBJ databases">
        <title>The Natural Products Discovery Center: Release of the First 8490 Sequenced Strains for Exploring Actinobacteria Biosynthetic Diversity.</title>
        <authorList>
            <person name="Kalkreuter E."/>
            <person name="Kautsar S.A."/>
            <person name="Yang D."/>
            <person name="Bader C.D."/>
            <person name="Teijaro C.N."/>
            <person name="Fluegel L."/>
            <person name="Davis C.M."/>
            <person name="Simpson J.R."/>
            <person name="Lauterbach L."/>
            <person name="Steele A.D."/>
            <person name="Gui C."/>
            <person name="Meng S."/>
            <person name="Li G."/>
            <person name="Viehrig K."/>
            <person name="Ye F."/>
            <person name="Su P."/>
            <person name="Kiefer A.F."/>
            <person name="Nichols A."/>
            <person name="Cepeda A.J."/>
            <person name="Yan W."/>
            <person name="Fan B."/>
            <person name="Jiang Y."/>
            <person name="Adhikari A."/>
            <person name="Zheng C.-J."/>
            <person name="Schuster L."/>
            <person name="Cowan T.M."/>
            <person name="Smanski M.J."/>
            <person name="Chevrette M.G."/>
            <person name="De Carvalho L.P.S."/>
            <person name="Shen B."/>
        </authorList>
    </citation>
    <scope>NUCLEOTIDE SEQUENCE [LARGE SCALE GENOMIC DNA]</scope>
    <source>
        <strain evidence="2 3">NPDC052360</strain>
    </source>
</reference>
<proteinExistence type="predicted"/>
<gene>
    <name evidence="2" type="ORF">AB0470_23110</name>
</gene>
<evidence type="ECO:0000313" key="3">
    <source>
        <dbReference type="Proteomes" id="UP001553148"/>
    </source>
</evidence>
<dbReference type="Proteomes" id="UP001553148">
    <property type="component" value="Unassembled WGS sequence"/>
</dbReference>